<reference evidence="3 4" key="1">
    <citation type="submission" date="2016-07" db="EMBL/GenBank/DDBJ databases">
        <title>Pervasive Adenine N6-methylation of Active Genes in Fungi.</title>
        <authorList>
            <consortium name="DOE Joint Genome Institute"/>
            <person name="Mondo S.J."/>
            <person name="Dannebaum R.O."/>
            <person name="Kuo R.C."/>
            <person name="Labutti K."/>
            <person name="Haridas S."/>
            <person name="Kuo A."/>
            <person name="Salamov A."/>
            <person name="Ahrendt S.R."/>
            <person name="Lipzen A."/>
            <person name="Sullivan W."/>
            <person name="Andreopoulos W.B."/>
            <person name="Clum A."/>
            <person name="Lindquist E."/>
            <person name="Daum C."/>
            <person name="Ramamoorthy G.K."/>
            <person name="Gryganskyi A."/>
            <person name="Culley D."/>
            <person name="Magnuson J.K."/>
            <person name="James T.Y."/>
            <person name="O'Malley M.A."/>
            <person name="Stajich J.E."/>
            <person name="Spatafora J.W."/>
            <person name="Visel A."/>
            <person name="Grigoriev I.V."/>
        </authorList>
    </citation>
    <scope>NUCLEOTIDE SEQUENCE [LARGE SCALE GENOMIC DNA]</scope>
    <source>
        <strain evidence="3 4">62-1032</strain>
    </source>
</reference>
<proteinExistence type="predicted"/>
<evidence type="ECO:0000313" key="3">
    <source>
        <dbReference type="EMBL" id="ORY80775.1"/>
    </source>
</evidence>
<evidence type="ECO:0000313" key="4">
    <source>
        <dbReference type="Proteomes" id="UP000193467"/>
    </source>
</evidence>
<evidence type="ECO:0000256" key="1">
    <source>
        <dbReference type="SAM" id="MobiDB-lite"/>
    </source>
</evidence>
<feature type="compositionally biased region" description="Basic and acidic residues" evidence="1">
    <location>
        <begin position="178"/>
        <end position="194"/>
    </location>
</feature>
<dbReference type="EMBL" id="MCGR01000024">
    <property type="protein sequence ID" value="ORY80775.1"/>
    <property type="molecule type" value="Genomic_DNA"/>
</dbReference>
<feature type="region of interest" description="Disordered" evidence="1">
    <location>
        <begin position="167"/>
        <end position="194"/>
    </location>
</feature>
<name>A0A1Y2FD51_9BASI</name>
<dbReference type="AlphaFoldDB" id="A0A1Y2FD51"/>
<feature type="domain" description="Extracellular mutant protein 11 C-terminal" evidence="2">
    <location>
        <begin position="72"/>
        <end position="191"/>
    </location>
</feature>
<sequence>MDREYEESENGGEYKRKAFGRRSPTPTGTYEEYRSPDSQPQDDTSHSYEQQQQRTRFGFANADHQQHKQYPYPSSDRRPYSNDPQHYLPAQQTHLDPLASVADLFPGAYPHLQQAQARLHAQHHSVASEIKWENCTLEEWKEGGDELAKKFGSLVARVVTLVAKKSSRTDGFKQQMQEQRDELQQQETKLEGTKEGLSKWAAVVGLGGSA</sequence>
<accession>A0A1Y2FD51</accession>
<feature type="compositionally biased region" description="Acidic residues" evidence="1">
    <location>
        <begin position="1"/>
        <end position="10"/>
    </location>
</feature>
<dbReference type="Pfam" id="PF15463">
    <property type="entry name" value="ECM11"/>
    <property type="match status" value="1"/>
</dbReference>
<dbReference type="InterPro" id="IPR029178">
    <property type="entry name" value="Ecm11_C"/>
</dbReference>
<dbReference type="InParanoid" id="A0A1Y2FD51"/>
<organism evidence="3 4">
    <name type="scientific">Leucosporidium creatinivorum</name>
    <dbReference type="NCBI Taxonomy" id="106004"/>
    <lineage>
        <taxon>Eukaryota</taxon>
        <taxon>Fungi</taxon>
        <taxon>Dikarya</taxon>
        <taxon>Basidiomycota</taxon>
        <taxon>Pucciniomycotina</taxon>
        <taxon>Microbotryomycetes</taxon>
        <taxon>Leucosporidiales</taxon>
        <taxon>Leucosporidium</taxon>
    </lineage>
</organism>
<feature type="region of interest" description="Disordered" evidence="1">
    <location>
        <begin position="1"/>
        <end position="88"/>
    </location>
</feature>
<keyword evidence="4" id="KW-1185">Reference proteome</keyword>
<dbReference type="OrthoDB" id="3261714at2759"/>
<feature type="compositionally biased region" description="Polar residues" evidence="1">
    <location>
        <begin position="36"/>
        <end position="55"/>
    </location>
</feature>
<gene>
    <name evidence="3" type="ORF">BCR35DRAFT_331834</name>
</gene>
<evidence type="ECO:0000259" key="2">
    <source>
        <dbReference type="Pfam" id="PF15463"/>
    </source>
</evidence>
<protein>
    <recommendedName>
        <fullName evidence="2">Extracellular mutant protein 11 C-terminal domain-containing protein</fullName>
    </recommendedName>
</protein>
<dbReference type="Proteomes" id="UP000193467">
    <property type="component" value="Unassembled WGS sequence"/>
</dbReference>
<comment type="caution">
    <text evidence="3">The sequence shown here is derived from an EMBL/GenBank/DDBJ whole genome shotgun (WGS) entry which is preliminary data.</text>
</comment>